<organism evidence="1 2">
    <name type="scientific">Melastoma candidum</name>
    <dbReference type="NCBI Taxonomy" id="119954"/>
    <lineage>
        <taxon>Eukaryota</taxon>
        <taxon>Viridiplantae</taxon>
        <taxon>Streptophyta</taxon>
        <taxon>Embryophyta</taxon>
        <taxon>Tracheophyta</taxon>
        <taxon>Spermatophyta</taxon>
        <taxon>Magnoliopsida</taxon>
        <taxon>eudicotyledons</taxon>
        <taxon>Gunneridae</taxon>
        <taxon>Pentapetalae</taxon>
        <taxon>rosids</taxon>
        <taxon>malvids</taxon>
        <taxon>Myrtales</taxon>
        <taxon>Melastomataceae</taxon>
        <taxon>Melastomatoideae</taxon>
        <taxon>Melastomateae</taxon>
        <taxon>Melastoma</taxon>
    </lineage>
</organism>
<keyword evidence="2" id="KW-1185">Reference proteome</keyword>
<evidence type="ECO:0000313" key="2">
    <source>
        <dbReference type="Proteomes" id="UP001057402"/>
    </source>
</evidence>
<comment type="caution">
    <text evidence="1">The sequence shown here is derived from an EMBL/GenBank/DDBJ whole genome shotgun (WGS) entry which is preliminary data.</text>
</comment>
<dbReference type="EMBL" id="CM042885">
    <property type="protein sequence ID" value="KAI4366299.1"/>
    <property type="molecule type" value="Genomic_DNA"/>
</dbReference>
<evidence type="ECO:0000313" key="1">
    <source>
        <dbReference type="EMBL" id="KAI4366299.1"/>
    </source>
</evidence>
<gene>
    <name evidence="1" type="ORF">MLD38_022189</name>
</gene>
<accession>A0ACB9QIC3</accession>
<name>A0ACB9QIC3_9MYRT</name>
<reference evidence="2" key="1">
    <citation type="journal article" date="2023" name="Front. Plant Sci.">
        <title>Chromosomal-level genome assembly of Melastoma candidum provides insights into trichome evolution.</title>
        <authorList>
            <person name="Zhong Y."/>
            <person name="Wu W."/>
            <person name="Sun C."/>
            <person name="Zou P."/>
            <person name="Liu Y."/>
            <person name="Dai S."/>
            <person name="Zhou R."/>
        </authorList>
    </citation>
    <scope>NUCLEOTIDE SEQUENCE [LARGE SCALE GENOMIC DNA]</scope>
</reference>
<sequence>MKISKLKEDSCESVVSEEHGQPISPTSLCSRSITSKDEQIKDASQPLVEKRGSVIRIRLSRKPPAGETPLTESPAEVVTSSSLDSIITRNGHREVASTSAVELVAGPSHPKTVVLEPETQYESLLDQWVPPALRLECDESEDLGWLL</sequence>
<proteinExistence type="predicted"/>
<protein>
    <submittedName>
        <fullName evidence="1">Uncharacterized protein</fullName>
    </submittedName>
</protein>
<dbReference type="Proteomes" id="UP001057402">
    <property type="component" value="Chromosome 6"/>
</dbReference>